<sequence>MIQPLSIVWNFDPVFISFGSFDIRYYGLMWALAILIGAWFFDNFCKREGLSQEVSGSIFIYGTLATILGARLGHCLFYDPVEYLSKPWTIITGFRDGGMASHGAAVGLLIGLWLFSRKNRLPYVWSLDRIMIAVGIGGAVVRMGNLFNSEIFGTATALPWGFEFVRSAKWVHEFAPAAVHPTQIYEALCYLATFGILCWLYYGRDMARRRPGVLFGIGLIGVFLTRFFIEFIKTEQESFEVGWALDMGQWLSIPFILLGVYMIWRGMTRPAVSAAAPGPKAVPGPGSASGNSHKKRKR</sequence>
<dbReference type="GO" id="GO:0008961">
    <property type="term" value="F:phosphatidylglycerol-prolipoprotein diacylglyceryl transferase activity"/>
    <property type="evidence" value="ECO:0007669"/>
    <property type="project" value="UniProtKB-UniRule"/>
</dbReference>
<feature type="binding site" evidence="7">
    <location>
        <position position="142"/>
    </location>
    <ligand>
        <name>a 1,2-diacyl-sn-glycero-3-phospho-(1'-sn-glycerol)</name>
        <dbReference type="ChEBI" id="CHEBI:64716"/>
    </ligand>
</feature>
<dbReference type="GO" id="GO:0005886">
    <property type="term" value="C:plasma membrane"/>
    <property type="evidence" value="ECO:0007669"/>
    <property type="project" value="UniProtKB-SubCell"/>
</dbReference>
<feature type="transmembrane region" description="Helical" evidence="7">
    <location>
        <begin position="54"/>
        <end position="77"/>
    </location>
</feature>
<organism evidence="9 10">
    <name type="scientific">Alistipes dispar</name>
    <dbReference type="NCBI Taxonomy" id="2585119"/>
    <lineage>
        <taxon>Bacteria</taxon>
        <taxon>Pseudomonadati</taxon>
        <taxon>Bacteroidota</taxon>
        <taxon>Bacteroidia</taxon>
        <taxon>Bacteroidales</taxon>
        <taxon>Rikenellaceae</taxon>
        <taxon>Alistipes</taxon>
    </lineage>
</organism>
<name>A0A4Y1X2K9_9BACT</name>
<proteinExistence type="inferred from homology"/>
<keyword evidence="6 7" id="KW-0472">Membrane</keyword>
<feature type="transmembrane region" description="Helical" evidence="7">
    <location>
        <begin position="127"/>
        <end position="144"/>
    </location>
</feature>
<evidence type="ECO:0000256" key="8">
    <source>
        <dbReference type="SAM" id="MobiDB-lite"/>
    </source>
</evidence>
<dbReference type="HAMAP" id="MF_01147">
    <property type="entry name" value="Lgt"/>
    <property type="match status" value="1"/>
</dbReference>
<evidence type="ECO:0000256" key="3">
    <source>
        <dbReference type="ARBA" id="ARBA00022679"/>
    </source>
</evidence>
<dbReference type="RefSeq" id="WP_141429405.1">
    <property type="nucleotide sequence ID" value="NZ_AP019736.1"/>
</dbReference>
<evidence type="ECO:0000313" key="9">
    <source>
        <dbReference type="EMBL" id="BBL07262.1"/>
    </source>
</evidence>
<accession>A0A4Y1X2K9</accession>
<feature type="transmembrane region" description="Helical" evidence="7">
    <location>
        <begin position="247"/>
        <end position="264"/>
    </location>
</feature>
<dbReference type="PANTHER" id="PTHR30589:SF0">
    <property type="entry name" value="PHOSPHATIDYLGLYCEROL--PROLIPOPROTEIN DIACYLGLYCERYL TRANSFERASE"/>
    <property type="match status" value="1"/>
</dbReference>
<feature type="region of interest" description="Disordered" evidence="8">
    <location>
        <begin position="275"/>
        <end position="298"/>
    </location>
</feature>
<evidence type="ECO:0000256" key="5">
    <source>
        <dbReference type="ARBA" id="ARBA00022989"/>
    </source>
</evidence>
<dbReference type="PANTHER" id="PTHR30589">
    <property type="entry name" value="PROLIPOPROTEIN DIACYLGLYCERYL TRANSFERASE"/>
    <property type="match status" value="1"/>
</dbReference>
<dbReference type="AlphaFoldDB" id="A0A4Y1X2K9"/>
<dbReference type="GeneID" id="98673884"/>
<feature type="transmembrane region" description="Helical" evidence="7">
    <location>
        <begin position="97"/>
        <end position="115"/>
    </location>
</feature>
<feature type="transmembrane region" description="Helical" evidence="7">
    <location>
        <begin position="23"/>
        <end position="42"/>
    </location>
</feature>
<dbReference type="KEGG" id="ada:A5CPEGH6_19000"/>
<comment type="subcellular location">
    <subcellularLocation>
        <location evidence="7">Cell membrane</location>
        <topology evidence="7">Multi-pass membrane protein</topology>
    </subcellularLocation>
</comment>
<comment type="pathway">
    <text evidence="7">Protein modification; lipoprotein biosynthesis (diacylglyceryl transfer).</text>
</comment>
<dbReference type="Proteomes" id="UP000319374">
    <property type="component" value="Chromosome"/>
</dbReference>
<evidence type="ECO:0000256" key="7">
    <source>
        <dbReference type="HAMAP-Rule" id="MF_01147"/>
    </source>
</evidence>
<dbReference type="EMBL" id="AP019736">
    <property type="protein sequence ID" value="BBL07262.1"/>
    <property type="molecule type" value="Genomic_DNA"/>
</dbReference>
<evidence type="ECO:0000256" key="4">
    <source>
        <dbReference type="ARBA" id="ARBA00022692"/>
    </source>
</evidence>
<dbReference type="UniPathway" id="UPA00664"/>
<keyword evidence="3 7" id="KW-0808">Transferase</keyword>
<feature type="compositionally biased region" description="Low complexity" evidence="8">
    <location>
        <begin position="275"/>
        <end position="290"/>
    </location>
</feature>
<keyword evidence="10" id="KW-1185">Reference proteome</keyword>
<evidence type="ECO:0000313" key="10">
    <source>
        <dbReference type="Proteomes" id="UP000319374"/>
    </source>
</evidence>
<dbReference type="GO" id="GO:0042158">
    <property type="term" value="P:lipoprotein biosynthetic process"/>
    <property type="evidence" value="ECO:0007669"/>
    <property type="project" value="UniProtKB-UniRule"/>
</dbReference>
<keyword evidence="5 7" id="KW-1133">Transmembrane helix</keyword>
<keyword evidence="9" id="KW-0449">Lipoprotein</keyword>
<dbReference type="NCBIfam" id="TIGR00544">
    <property type="entry name" value="lgt"/>
    <property type="match status" value="1"/>
</dbReference>
<dbReference type="Pfam" id="PF01790">
    <property type="entry name" value="LGT"/>
    <property type="match status" value="1"/>
</dbReference>
<protein>
    <recommendedName>
        <fullName evidence="7">Phosphatidylglycerol--prolipoprotein diacylglyceryl transferase</fullName>
        <ecNumber evidence="7">2.5.1.145</ecNumber>
    </recommendedName>
</protein>
<feature type="transmembrane region" description="Helical" evidence="7">
    <location>
        <begin position="214"/>
        <end position="232"/>
    </location>
</feature>
<gene>
    <name evidence="7 9" type="primary">lgt</name>
    <name evidence="9" type="ORF">A5CPEGH6_19000</name>
</gene>
<evidence type="ECO:0000256" key="1">
    <source>
        <dbReference type="ARBA" id="ARBA00007150"/>
    </source>
</evidence>
<dbReference type="EC" id="2.5.1.145" evidence="7"/>
<dbReference type="InterPro" id="IPR001640">
    <property type="entry name" value="Lgt"/>
</dbReference>
<evidence type="ECO:0000256" key="2">
    <source>
        <dbReference type="ARBA" id="ARBA00022475"/>
    </source>
</evidence>
<keyword evidence="2 7" id="KW-1003">Cell membrane</keyword>
<comment type="similarity">
    <text evidence="1 7">Belongs to the Lgt family.</text>
</comment>
<keyword evidence="4 7" id="KW-0812">Transmembrane</keyword>
<comment type="function">
    <text evidence="7">Catalyzes the transfer of the diacylglyceryl group from phosphatidylglycerol to the sulfhydryl group of the N-terminal cysteine of a prolipoprotein, the first step in the formation of mature lipoproteins.</text>
</comment>
<reference evidence="10" key="1">
    <citation type="submission" date="2019-06" db="EMBL/GenBank/DDBJ databases">
        <title>Alistipes onderdonkii subsp. vulgaris subsp. nov., Alistipes dispar sp. nov. and Alistipes communis sp. nov., isolated from human faeces, and creation of Alistipes onderdonkii subsp. onderdonkii subsp. nov.</title>
        <authorList>
            <person name="Sakamoto M."/>
            <person name="Ikeyama N."/>
            <person name="Ogata Y."/>
            <person name="Suda W."/>
            <person name="Iino T."/>
            <person name="Hattori M."/>
            <person name="Ohkuma M."/>
        </authorList>
    </citation>
    <scope>NUCLEOTIDE SEQUENCE [LARGE SCALE GENOMIC DNA]</scope>
    <source>
        <strain evidence="10">5CPEGH6</strain>
    </source>
</reference>
<feature type="transmembrane region" description="Helical" evidence="7">
    <location>
        <begin position="184"/>
        <end position="202"/>
    </location>
</feature>
<dbReference type="OrthoDB" id="871140at2"/>
<comment type="catalytic activity">
    <reaction evidence="7">
        <text>L-cysteinyl-[prolipoprotein] + a 1,2-diacyl-sn-glycero-3-phospho-(1'-sn-glycerol) = an S-1,2-diacyl-sn-glyceryl-L-cysteinyl-[prolipoprotein] + sn-glycerol 1-phosphate + H(+)</text>
        <dbReference type="Rhea" id="RHEA:56712"/>
        <dbReference type="Rhea" id="RHEA-COMP:14679"/>
        <dbReference type="Rhea" id="RHEA-COMP:14680"/>
        <dbReference type="ChEBI" id="CHEBI:15378"/>
        <dbReference type="ChEBI" id="CHEBI:29950"/>
        <dbReference type="ChEBI" id="CHEBI:57685"/>
        <dbReference type="ChEBI" id="CHEBI:64716"/>
        <dbReference type="ChEBI" id="CHEBI:140658"/>
        <dbReference type="EC" id="2.5.1.145"/>
    </reaction>
</comment>
<evidence type="ECO:0000256" key="6">
    <source>
        <dbReference type="ARBA" id="ARBA00023136"/>
    </source>
</evidence>